<gene>
    <name evidence="2" type="ORF">Agabi119p4_5755</name>
</gene>
<sequence>MPAIRPRMITRSLTRQYPQPHLAIHHAKAKYPLIRMPTFDEHFYQREQPQTFCPVTAAFLDSLHLCTKSGLMLMNSLLQDVHTFKELKKWTPAFQIWHAFARGLPVATKFSPISRKSIPRHCAHIRTSVNQLQTDMNRLLAAPPNLTIQQLPLLLYNFPNLMDWLHHTREFRLLQIRRTIQYLINLDEGLLQDLDIQVEPADYVAEWVISRRVARSTIVGIVIPRDLATLPSFAPETLIEELLEGISPQKPWYWSMPSLSQSNPPSLIHTPAMPLLAPQLPTPSPTPPTPLWQERLSLPTPPMTPSYYSNPDNYSPNSPIYQPAPSIPPTPLQLPVQLPPLILDRPTNQSTNPSPSPSPLTPITDTDSLRYPSLPPIVTLEEQLPVTARLLASLNANDPRRQNIMMEAMNTLTMMSLNTT</sequence>
<evidence type="ECO:0000313" key="2">
    <source>
        <dbReference type="EMBL" id="KAF7773588.1"/>
    </source>
</evidence>
<accession>A0A8H7F2C0</accession>
<feature type="region of interest" description="Disordered" evidence="1">
    <location>
        <begin position="275"/>
        <end position="368"/>
    </location>
</feature>
<evidence type="ECO:0000256" key="1">
    <source>
        <dbReference type="SAM" id="MobiDB-lite"/>
    </source>
</evidence>
<proteinExistence type="predicted"/>
<dbReference type="EMBL" id="JABXXO010000007">
    <property type="protein sequence ID" value="KAF7773588.1"/>
    <property type="molecule type" value="Genomic_DNA"/>
</dbReference>
<feature type="compositionally biased region" description="Low complexity" evidence="1">
    <location>
        <begin position="333"/>
        <end position="353"/>
    </location>
</feature>
<evidence type="ECO:0000313" key="3">
    <source>
        <dbReference type="Proteomes" id="UP000629468"/>
    </source>
</evidence>
<dbReference type="AlphaFoldDB" id="A0A8H7F2C0"/>
<feature type="compositionally biased region" description="Polar residues" evidence="1">
    <location>
        <begin position="306"/>
        <end position="320"/>
    </location>
</feature>
<organism evidence="2 3">
    <name type="scientific">Agaricus bisporus var. burnettii</name>
    <dbReference type="NCBI Taxonomy" id="192524"/>
    <lineage>
        <taxon>Eukaryota</taxon>
        <taxon>Fungi</taxon>
        <taxon>Dikarya</taxon>
        <taxon>Basidiomycota</taxon>
        <taxon>Agaricomycotina</taxon>
        <taxon>Agaricomycetes</taxon>
        <taxon>Agaricomycetidae</taxon>
        <taxon>Agaricales</taxon>
        <taxon>Agaricineae</taxon>
        <taxon>Agaricaceae</taxon>
        <taxon>Agaricus</taxon>
    </lineage>
</organism>
<feature type="compositionally biased region" description="Pro residues" evidence="1">
    <location>
        <begin position="280"/>
        <end position="290"/>
    </location>
</feature>
<reference evidence="2 3" key="1">
    <citation type="journal article" name="Sci. Rep.">
        <title>Telomere-to-telomere assembled and centromere annotated genomes of the two main subspecies of the button mushroom Agaricus bisporus reveal especially polymorphic chromosome ends.</title>
        <authorList>
            <person name="Sonnenberg A.S.M."/>
            <person name="Sedaghat-Telgerd N."/>
            <person name="Lavrijssen B."/>
            <person name="Ohm R.A."/>
            <person name="Hendrickx P.M."/>
            <person name="Scholtmeijer K."/>
            <person name="Baars J.J.P."/>
            <person name="van Peer A."/>
        </authorList>
    </citation>
    <scope>NUCLEOTIDE SEQUENCE [LARGE SCALE GENOMIC DNA]</scope>
    <source>
        <strain evidence="2 3">H119_p4</strain>
    </source>
</reference>
<name>A0A8H7F2C0_AGABI</name>
<protein>
    <submittedName>
        <fullName evidence="2">Uncharacterized protein</fullName>
    </submittedName>
</protein>
<comment type="caution">
    <text evidence="2">The sequence shown here is derived from an EMBL/GenBank/DDBJ whole genome shotgun (WGS) entry which is preliminary data.</text>
</comment>
<dbReference type="Proteomes" id="UP000629468">
    <property type="component" value="Unassembled WGS sequence"/>
</dbReference>